<keyword evidence="3 8" id="KW-0812">Transmembrane</keyword>
<feature type="transmembrane region" description="Helical" evidence="8">
    <location>
        <begin position="413"/>
        <end position="437"/>
    </location>
</feature>
<evidence type="ECO:0008006" key="11">
    <source>
        <dbReference type="Google" id="ProtNLM"/>
    </source>
</evidence>
<feature type="region of interest" description="Disordered" evidence="7">
    <location>
        <begin position="810"/>
        <end position="848"/>
    </location>
</feature>
<name>A0A7R8UZG4_HERIL</name>
<dbReference type="PANTHER" id="PTHR11238">
    <property type="entry name" value="PROMININ ISOFORM D-RELATED"/>
    <property type="match status" value="1"/>
</dbReference>
<evidence type="ECO:0000256" key="6">
    <source>
        <dbReference type="ARBA" id="ARBA00023180"/>
    </source>
</evidence>
<evidence type="ECO:0000313" key="10">
    <source>
        <dbReference type="Proteomes" id="UP000594454"/>
    </source>
</evidence>
<feature type="transmembrane region" description="Helical" evidence="8">
    <location>
        <begin position="75"/>
        <end position="94"/>
    </location>
</feature>
<reference evidence="9 10" key="1">
    <citation type="submission" date="2020-11" db="EMBL/GenBank/DDBJ databases">
        <authorList>
            <person name="Wallbank WR R."/>
            <person name="Pardo Diaz C."/>
            <person name="Kozak K."/>
            <person name="Martin S."/>
            <person name="Jiggins C."/>
            <person name="Moest M."/>
            <person name="Warren A I."/>
            <person name="Generalovic N T."/>
            <person name="Byers J.R.P. K."/>
            <person name="Montejo-Kovacevich G."/>
            <person name="Yen C E."/>
        </authorList>
    </citation>
    <scope>NUCLEOTIDE SEQUENCE [LARGE SCALE GENOMIC DNA]</scope>
</reference>
<dbReference type="EMBL" id="LR899012">
    <property type="protein sequence ID" value="CAD7089336.1"/>
    <property type="molecule type" value="Genomic_DNA"/>
</dbReference>
<evidence type="ECO:0000256" key="4">
    <source>
        <dbReference type="ARBA" id="ARBA00022989"/>
    </source>
</evidence>
<accession>A0A7R8UZG4</accession>
<dbReference type="PANTHER" id="PTHR11238:SF9">
    <property type="entry name" value="PROMININ, ISOFORM D"/>
    <property type="match status" value="1"/>
</dbReference>
<keyword evidence="10" id="KW-1185">Reference proteome</keyword>
<dbReference type="OrthoDB" id="8188647at2759"/>
<keyword evidence="4 8" id="KW-1133">Transmembrane helix</keyword>
<evidence type="ECO:0000256" key="8">
    <source>
        <dbReference type="SAM" id="Phobius"/>
    </source>
</evidence>
<dbReference type="Pfam" id="PF05478">
    <property type="entry name" value="Prominin"/>
    <property type="match status" value="1"/>
</dbReference>
<feature type="transmembrane region" description="Helical" evidence="8">
    <location>
        <begin position="774"/>
        <end position="797"/>
    </location>
</feature>
<comment type="similarity">
    <text evidence="2">Belongs to the prominin family.</text>
</comment>
<evidence type="ECO:0000256" key="7">
    <source>
        <dbReference type="SAM" id="MobiDB-lite"/>
    </source>
</evidence>
<evidence type="ECO:0000256" key="5">
    <source>
        <dbReference type="ARBA" id="ARBA00023136"/>
    </source>
</evidence>
<evidence type="ECO:0000256" key="1">
    <source>
        <dbReference type="ARBA" id="ARBA00004141"/>
    </source>
</evidence>
<feature type="transmembrane region" description="Helical" evidence="8">
    <location>
        <begin position="135"/>
        <end position="154"/>
    </location>
</feature>
<gene>
    <name evidence="9" type="ORF">HERILL_LOCUS11891</name>
</gene>
<proteinExistence type="inferred from homology"/>
<dbReference type="InterPro" id="IPR008795">
    <property type="entry name" value="Prominin"/>
</dbReference>
<evidence type="ECO:0000256" key="2">
    <source>
        <dbReference type="ARBA" id="ARBA00006058"/>
    </source>
</evidence>
<dbReference type="InParanoid" id="A0A7R8UZG4"/>
<organism evidence="9 10">
    <name type="scientific">Hermetia illucens</name>
    <name type="common">Black soldier fly</name>
    <dbReference type="NCBI Taxonomy" id="343691"/>
    <lineage>
        <taxon>Eukaryota</taxon>
        <taxon>Metazoa</taxon>
        <taxon>Ecdysozoa</taxon>
        <taxon>Arthropoda</taxon>
        <taxon>Hexapoda</taxon>
        <taxon>Insecta</taxon>
        <taxon>Pterygota</taxon>
        <taxon>Neoptera</taxon>
        <taxon>Endopterygota</taxon>
        <taxon>Diptera</taxon>
        <taxon>Brachycera</taxon>
        <taxon>Stratiomyomorpha</taxon>
        <taxon>Stratiomyidae</taxon>
        <taxon>Hermetiinae</taxon>
        <taxon>Hermetia</taxon>
    </lineage>
</organism>
<dbReference type="GO" id="GO:0016020">
    <property type="term" value="C:membrane"/>
    <property type="evidence" value="ECO:0007669"/>
    <property type="project" value="UniProtKB-SubCell"/>
</dbReference>
<keyword evidence="5 8" id="KW-0472">Membrane</keyword>
<sequence>MHSDDPQDLSELSPETINYATPRFGFDQGPFAFTYVSFFLSFITPQEIPLPLVHDVIHSNISFEEFLGKAAKIEAGFLAVMTFLITLALMPLVFTISWCCRRKPPVEEAEESEEPVILLDDSVETVLTCRKRTSIAIIFIIFLLLLSCDVTMMMTNQRFEHTLDSGPDLIKSSISDVELFLKDTHVQITKSLDSGFDTAIKSIINDLEDIDILLGEPIRADVAASTGIELAFHTLSAITQSNSEIISRITKLQNAVKNSLNISEIAKEEMEDLQIGLSILQRQCTIRDRPLCNTLRIRGFEENRIIEVLKTLQEDQGILQMRYLGEMELDGAVKNLTVEVGVSKSLFGNFPVQVKKDTLTQRNKTIEQLELIKSRTTTMSQMLTHTITSLLDQLTGTWESIEPIYNVALHVSAFLWGLSWTTSIGIAFILFFMFASLTCNLCNSNVKAAVLLVTCVCLICLASFFVLLFAFFSLTIGGNGEVIICRTLYGYGDVDGEQYDTLGKLFDRPGYFYEHEPKDGILGELLRPPGSNVSIVNVSLASAIEKCEQNQSSYRVFQLDKFVNKTQIADLKQYPKLNGAINSIHVSEENLLLLTKNIQNILEHMLETADLNLTAYRNSINQPTPEKDLGTFIDQMQRVALQIQDVTTSNRMSTLDTRAKTLQVGVLQPLEGLRSDILYQLTVLEIEKNAWTNQVNQTLNHLKSVQKYLEKSAAEICTNYTKLYLQRIKDYLTADEHKVSVTLDDPKATCRPLFNIFDANRNFLCRYGFDSINGLWFCTFSCLLLWCIGTPIALNIITIHTKLKTETGRRQTASHLYGTPPDSRLINEQSNWGASSSQRPSHMSRSNW</sequence>
<dbReference type="AlphaFoldDB" id="A0A7R8UZG4"/>
<dbReference type="Proteomes" id="UP000594454">
    <property type="component" value="Chromosome 4"/>
</dbReference>
<feature type="compositionally biased region" description="Low complexity" evidence="7">
    <location>
        <begin position="835"/>
        <end position="848"/>
    </location>
</feature>
<evidence type="ECO:0000256" key="3">
    <source>
        <dbReference type="ARBA" id="ARBA00022692"/>
    </source>
</evidence>
<comment type="subcellular location">
    <subcellularLocation>
        <location evidence="1">Membrane</location>
        <topology evidence="1">Multi-pass membrane protein</topology>
    </subcellularLocation>
</comment>
<protein>
    <recommendedName>
        <fullName evidence="11">Prominin-1-A</fullName>
    </recommendedName>
</protein>
<keyword evidence="6" id="KW-0325">Glycoprotein</keyword>
<feature type="transmembrane region" description="Helical" evidence="8">
    <location>
        <begin position="449"/>
        <end position="472"/>
    </location>
</feature>
<evidence type="ECO:0000313" key="9">
    <source>
        <dbReference type="EMBL" id="CAD7089336.1"/>
    </source>
</evidence>